<dbReference type="GO" id="GO:0015293">
    <property type="term" value="F:symporter activity"/>
    <property type="evidence" value="ECO:0007669"/>
    <property type="project" value="TreeGrafter"/>
</dbReference>
<dbReference type="PROSITE" id="PS50283">
    <property type="entry name" value="NA_SOLUT_SYMP_3"/>
    <property type="match status" value="1"/>
</dbReference>
<dbReference type="InterPro" id="IPR051163">
    <property type="entry name" value="Sodium:Solute_Symporter_SSF"/>
</dbReference>
<evidence type="ECO:0000256" key="9">
    <source>
        <dbReference type="ARBA" id="ARBA00023136"/>
    </source>
</evidence>
<evidence type="ECO:0000256" key="3">
    <source>
        <dbReference type="ARBA" id="ARBA00022448"/>
    </source>
</evidence>
<dbReference type="PANTHER" id="PTHR42985">
    <property type="entry name" value="SODIUM-COUPLED MONOCARBOXYLATE TRANSPORTER"/>
    <property type="match status" value="1"/>
</dbReference>
<evidence type="ECO:0000313" key="13">
    <source>
        <dbReference type="EMBL" id="KAK8764735.1"/>
    </source>
</evidence>
<gene>
    <name evidence="13" type="ORF">V5799_032656</name>
</gene>
<keyword evidence="3" id="KW-0813">Transport</keyword>
<dbReference type="Pfam" id="PF00474">
    <property type="entry name" value="SSF"/>
    <property type="match status" value="1"/>
</dbReference>
<accession>A0AAQ4DQJ5</accession>
<dbReference type="EMBL" id="JARKHS020028061">
    <property type="protein sequence ID" value="KAK8764735.1"/>
    <property type="molecule type" value="Genomic_DNA"/>
</dbReference>
<dbReference type="GO" id="GO:0006814">
    <property type="term" value="P:sodium ion transport"/>
    <property type="evidence" value="ECO:0007669"/>
    <property type="project" value="UniProtKB-KW"/>
</dbReference>
<feature type="transmembrane region" description="Helical" evidence="12">
    <location>
        <begin position="98"/>
        <end position="119"/>
    </location>
</feature>
<evidence type="ECO:0000256" key="11">
    <source>
        <dbReference type="RuleBase" id="RU362091"/>
    </source>
</evidence>
<dbReference type="GO" id="GO:0005886">
    <property type="term" value="C:plasma membrane"/>
    <property type="evidence" value="ECO:0007669"/>
    <property type="project" value="UniProtKB-SubCell"/>
</dbReference>
<feature type="transmembrane region" description="Helical" evidence="12">
    <location>
        <begin position="25"/>
        <end position="48"/>
    </location>
</feature>
<dbReference type="PANTHER" id="PTHR42985:SF40">
    <property type="entry name" value="LD47995P-RELATED"/>
    <property type="match status" value="1"/>
</dbReference>
<keyword evidence="4" id="KW-1003">Cell membrane</keyword>
<protein>
    <recommendedName>
        <fullName evidence="15">Sodium-dependent multivitamin transporter</fullName>
    </recommendedName>
</protein>
<feature type="transmembrane region" description="Helical" evidence="12">
    <location>
        <begin position="321"/>
        <end position="343"/>
    </location>
</feature>
<evidence type="ECO:0000256" key="4">
    <source>
        <dbReference type="ARBA" id="ARBA00022475"/>
    </source>
</evidence>
<evidence type="ECO:0000313" key="14">
    <source>
        <dbReference type="Proteomes" id="UP001321473"/>
    </source>
</evidence>
<organism evidence="13 14">
    <name type="scientific">Amblyomma americanum</name>
    <name type="common">Lone star tick</name>
    <dbReference type="NCBI Taxonomy" id="6943"/>
    <lineage>
        <taxon>Eukaryota</taxon>
        <taxon>Metazoa</taxon>
        <taxon>Ecdysozoa</taxon>
        <taxon>Arthropoda</taxon>
        <taxon>Chelicerata</taxon>
        <taxon>Arachnida</taxon>
        <taxon>Acari</taxon>
        <taxon>Parasitiformes</taxon>
        <taxon>Ixodida</taxon>
        <taxon>Ixodoidea</taxon>
        <taxon>Ixodidae</taxon>
        <taxon>Amblyomminae</taxon>
        <taxon>Amblyomma</taxon>
    </lineage>
</organism>
<dbReference type="InterPro" id="IPR038377">
    <property type="entry name" value="Na/Glc_symporter_sf"/>
</dbReference>
<dbReference type="Proteomes" id="UP001321473">
    <property type="component" value="Unassembled WGS sequence"/>
</dbReference>
<evidence type="ECO:0000256" key="8">
    <source>
        <dbReference type="ARBA" id="ARBA00023065"/>
    </source>
</evidence>
<dbReference type="InterPro" id="IPR001734">
    <property type="entry name" value="Na/solute_symporter"/>
</dbReference>
<keyword evidence="9 12" id="KW-0472">Membrane</keyword>
<keyword evidence="5 12" id="KW-0812">Transmembrane</keyword>
<feature type="transmembrane region" description="Helical" evidence="12">
    <location>
        <begin position="68"/>
        <end position="91"/>
    </location>
</feature>
<dbReference type="AlphaFoldDB" id="A0AAQ4DQJ5"/>
<feature type="transmembrane region" description="Helical" evidence="12">
    <location>
        <begin position="355"/>
        <end position="377"/>
    </location>
</feature>
<feature type="transmembrane region" description="Helical" evidence="12">
    <location>
        <begin position="220"/>
        <end position="246"/>
    </location>
</feature>
<reference evidence="13 14" key="1">
    <citation type="journal article" date="2023" name="Arcadia Sci">
        <title>De novo assembly of a long-read Amblyomma americanum tick genome.</title>
        <authorList>
            <person name="Chou S."/>
            <person name="Poskanzer K.E."/>
            <person name="Rollins M."/>
            <person name="Thuy-Boun P.S."/>
        </authorList>
    </citation>
    <scope>NUCLEOTIDE SEQUENCE [LARGE SCALE GENOMIC DNA]</scope>
    <source>
        <strain evidence="13">F_SG_1</strain>
        <tissue evidence="13">Salivary glands</tissue>
    </source>
</reference>
<comment type="caution">
    <text evidence="13">The sequence shown here is derived from an EMBL/GenBank/DDBJ whole genome shotgun (WGS) entry which is preliminary data.</text>
</comment>
<sequence length="562" mass="60702">MLASSASGVGVVSMSAHQYAYGMHFLWDNVAIAMMTPFIVFFFLPVLYRLKVTSVFEYLRMRFGSSVGISACLIYFFFSQTLGAVSVYCAAVGMSTMLGAPLLACNLMVGVIGTSYTALSGLRGVVWADCVQGVVLFSAPFVIIAKILYDSTHTATPLRPLSDISTREYLLRLDTDIRDDETVWAHAIATMPFHMVREGMDQMVAQRFLAARNISSARRVVWAGATMLMFFISTVSLTALALTYWYRDCDPELAGYITRLDQVVPFYVSENLENVIGLRGLFLAGLVGASISTVSSIINSHAATFYVDIVAPHFELSGRQAAIVTHFLEVSSGALMTVFAVLVPHIGSAIRVLMALYSGASGPFAGMVVAAICLPWANTSGTAVATSLVFALALWQTVGRTLSGVEPRRMNTTLLRCTSNATEAFSVAHDAGASERACTSNGTCAGSVAHEVIGENGVFLLYQLSSYWCSLMAMVATASLSLALSLIFGQNSKVGENQRHCSPIFMRLWMRLGLLPHQTRGALNNASEGFKGDTTEEEVSSMLRLKDFPCSSILRIPNSAVS</sequence>
<evidence type="ECO:0000256" key="10">
    <source>
        <dbReference type="ARBA" id="ARBA00023201"/>
    </source>
</evidence>
<feature type="transmembrane region" description="Helical" evidence="12">
    <location>
        <begin position="467"/>
        <end position="488"/>
    </location>
</feature>
<evidence type="ECO:0000256" key="5">
    <source>
        <dbReference type="ARBA" id="ARBA00022692"/>
    </source>
</evidence>
<feature type="transmembrane region" description="Helical" evidence="12">
    <location>
        <begin position="383"/>
        <end position="402"/>
    </location>
</feature>
<keyword evidence="8" id="KW-0406">Ion transport</keyword>
<keyword evidence="6 12" id="KW-1133">Transmembrane helix</keyword>
<evidence type="ECO:0000256" key="12">
    <source>
        <dbReference type="SAM" id="Phobius"/>
    </source>
</evidence>
<evidence type="ECO:0008006" key="15">
    <source>
        <dbReference type="Google" id="ProtNLM"/>
    </source>
</evidence>
<name>A0AAQ4DQJ5_AMBAM</name>
<evidence type="ECO:0000256" key="1">
    <source>
        <dbReference type="ARBA" id="ARBA00004651"/>
    </source>
</evidence>
<dbReference type="Gene3D" id="1.20.1730.10">
    <property type="entry name" value="Sodium/glucose cotransporter"/>
    <property type="match status" value="1"/>
</dbReference>
<proteinExistence type="inferred from homology"/>
<evidence type="ECO:0000256" key="7">
    <source>
        <dbReference type="ARBA" id="ARBA00023053"/>
    </source>
</evidence>
<keyword evidence="14" id="KW-1185">Reference proteome</keyword>
<comment type="similarity">
    <text evidence="2 11">Belongs to the sodium:solute symporter (SSF) (TC 2.A.21) family.</text>
</comment>
<evidence type="ECO:0000256" key="6">
    <source>
        <dbReference type="ARBA" id="ARBA00022989"/>
    </source>
</evidence>
<comment type="subcellular location">
    <subcellularLocation>
        <location evidence="1">Cell membrane</location>
        <topology evidence="1">Multi-pass membrane protein</topology>
    </subcellularLocation>
</comment>
<keyword evidence="10" id="KW-0739">Sodium transport</keyword>
<evidence type="ECO:0000256" key="2">
    <source>
        <dbReference type="ARBA" id="ARBA00006434"/>
    </source>
</evidence>
<keyword evidence="7" id="KW-0915">Sodium</keyword>